<dbReference type="Proteomes" id="UP000233256">
    <property type="component" value="Unassembled WGS sequence"/>
</dbReference>
<proteinExistence type="predicted"/>
<protein>
    <submittedName>
        <fullName evidence="3">Uncharacterized protein</fullName>
    </submittedName>
</protein>
<dbReference type="EMBL" id="PGXC01000005">
    <property type="protein sequence ID" value="PKK90497.1"/>
    <property type="molecule type" value="Genomic_DNA"/>
</dbReference>
<name>A0A2N1PQ80_9BACT</name>
<keyword evidence="1" id="KW-0175">Coiled coil</keyword>
<reference evidence="3 4" key="1">
    <citation type="journal article" date="2017" name="ISME J.">
        <title>Potential for microbial H2 and metal transformations associated with novel bacteria and archaea in deep terrestrial subsurface sediments.</title>
        <authorList>
            <person name="Hernsdorf A.W."/>
            <person name="Amano Y."/>
            <person name="Miyakawa K."/>
            <person name="Ise K."/>
            <person name="Suzuki Y."/>
            <person name="Anantharaman K."/>
            <person name="Probst A."/>
            <person name="Burstein D."/>
            <person name="Thomas B.C."/>
            <person name="Banfield J.F."/>
        </authorList>
    </citation>
    <scope>NUCLEOTIDE SEQUENCE [LARGE SCALE GENOMIC DNA]</scope>
    <source>
        <strain evidence="3">HGW-Wallbacteria-1</strain>
    </source>
</reference>
<organism evidence="3 4">
    <name type="scientific">Candidatus Wallbacteria bacterium HGW-Wallbacteria-1</name>
    <dbReference type="NCBI Taxonomy" id="2013854"/>
    <lineage>
        <taxon>Bacteria</taxon>
        <taxon>Candidatus Walliibacteriota</taxon>
    </lineage>
</organism>
<sequence>MKITMNLLPEKYVGLRRDYLSITILFVILVISLITHSIWGYLLKKERAIVTENYFMDKRKSEIQELERSITKEKQNINKFKAKLLEEAISQEELGKVADKIDFINEFLGEKSISWFEFFHELETMAPEELVIKNFEQLNQEQEPEFLMQAEAASHREVDHFWRNMEDSVNFINIQLLSENEVVDDTGRRYTAFDMKFKYSPIVEISLEPARVVKPTSTTQKFSIIGKNLLGQEKTIPRKWGRWELRSEDKEIGYLIEDTPGMFKAQQKGKGRLIVSSPDGKLSAVAEVEVEE</sequence>
<keyword evidence="2" id="KW-0812">Transmembrane</keyword>
<keyword evidence="2" id="KW-0472">Membrane</keyword>
<dbReference type="AlphaFoldDB" id="A0A2N1PQ80"/>
<accession>A0A2N1PQ80</accession>
<dbReference type="InterPro" id="IPR007813">
    <property type="entry name" value="PilN"/>
</dbReference>
<evidence type="ECO:0000313" key="3">
    <source>
        <dbReference type="EMBL" id="PKK90497.1"/>
    </source>
</evidence>
<feature type="coiled-coil region" evidence="1">
    <location>
        <begin position="56"/>
        <end position="83"/>
    </location>
</feature>
<evidence type="ECO:0000313" key="4">
    <source>
        <dbReference type="Proteomes" id="UP000233256"/>
    </source>
</evidence>
<evidence type="ECO:0000256" key="2">
    <source>
        <dbReference type="SAM" id="Phobius"/>
    </source>
</evidence>
<feature type="transmembrane region" description="Helical" evidence="2">
    <location>
        <begin position="20"/>
        <end position="43"/>
    </location>
</feature>
<dbReference type="Pfam" id="PF05137">
    <property type="entry name" value="PilN"/>
    <property type="match status" value="1"/>
</dbReference>
<comment type="caution">
    <text evidence="3">The sequence shown here is derived from an EMBL/GenBank/DDBJ whole genome shotgun (WGS) entry which is preliminary data.</text>
</comment>
<gene>
    <name evidence="3" type="ORF">CVV64_09030</name>
</gene>
<evidence type="ECO:0000256" key="1">
    <source>
        <dbReference type="SAM" id="Coils"/>
    </source>
</evidence>
<keyword evidence="2" id="KW-1133">Transmembrane helix</keyword>